<evidence type="ECO:0008006" key="5">
    <source>
        <dbReference type="Google" id="ProtNLM"/>
    </source>
</evidence>
<proteinExistence type="predicted"/>
<dbReference type="Proteomes" id="UP000284751">
    <property type="component" value="Unassembled WGS sequence"/>
</dbReference>
<sequence>MRKIFIILITVILLITSGCSNQPRSENDVSQKPKAEESNNLEDNSNIMLYDYEESYNMSSTESIFQKKMRGNLIDRHYHNEFSLATTTAEFCELQKKYIDIWKNELDFAVDKFNNILTPTDKEDFFQIQKAWESSTLDQINFERDYISNQEEYNINLGTSFQYLNLSEIRESYRERTFQIKYLLYLYEQSNTKISESDYQSLVFSSD</sequence>
<feature type="chain" id="PRO_5039634382" description="DUF1311 domain-containing protein" evidence="2">
    <location>
        <begin position="22"/>
        <end position="207"/>
    </location>
</feature>
<evidence type="ECO:0000313" key="3">
    <source>
        <dbReference type="EMBL" id="RGQ34991.1"/>
    </source>
</evidence>
<comment type="caution">
    <text evidence="3">The sequence shown here is derived from an EMBL/GenBank/DDBJ whole genome shotgun (WGS) entry which is preliminary data.</text>
</comment>
<evidence type="ECO:0000313" key="4">
    <source>
        <dbReference type="Proteomes" id="UP000284751"/>
    </source>
</evidence>
<dbReference type="AlphaFoldDB" id="A0A412AUG4"/>
<feature type="compositionally biased region" description="Basic and acidic residues" evidence="1">
    <location>
        <begin position="25"/>
        <end position="37"/>
    </location>
</feature>
<keyword evidence="2" id="KW-0732">Signal</keyword>
<feature type="signal peptide" evidence="2">
    <location>
        <begin position="1"/>
        <end position="21"/>
    </location>
</feature>
<gene>
    <name evidence="3" type="ORF">DWY99_13210</name>
</gene>
<name>A0A412AUG4_9FIRM</name>
<evidence type="ECO:0000256" key="1">
    <source>
        <dbReference type="SAM" id="MobiDB-lite"/>
    </source>
</evidence>
<reference evidence="3 4" key="1">
    <citation type="submission" date="2018-08" db="EMBL/GenBank/DDBJ databases">
        <title>A genome reference for cultivated species of the human gut microbiota.</title>
        <authorList>
            <person name="Zou Y."/>
            <person name="Xue W."/>
            <person name="Luo G."/>
        </authorList>
    </citation>
    <scope>NUCLEOTIDE SEQUENCE [LARGE SCALE GENOMIC DNA]</scope>
    <source>
        <strain evidence="3 4">AF28-26</strain>
    </source>
</reference>
<dbReference type="PROSITE" id="PS51257">
    <property type="entry name" value="PROKAR_LIPOPROTEIN"/>
    <property type="match status" value="1"/>
</dbReference>
<feature type="region of interest" description="Disordered" evidence="1">
    <location>
        <begin position="21"/>
        <end position="40"/>
    </location>
</feature>
<evidence type="ECO:0000256" key="2">
    <source>
        <dbReference type="SAM" id="SignalP"/>
    </source>
</evidence>
<dbReference type="EMBL" id="QRTC01000075">
    <property type="protein sequence ID" value="RGQ34991.1"/>
    <property type="molecule type" value="Genomic_DNA"/>
</dbReference>
<accession>A0A412AUG4</accession>
<organism evidence="3 4">
    <name type="scientific">[Clostridium] leptum</name>
    <dbReference type="NCBI Taxonomy" id="1535"/>
    <lineage>
        <taxon>Bacteria</taxon>
        <taxon>Bacillati</taxon>
        <taxon>Bacillota</taxon>
        <taxon>Clostridia</taxon>
        <taxon>Eubacteriales</taxon>
        <taxon>Oscillospiraceae</taxon>
        <taxon>Oscillospiraceae incertae sedis</taxon>
    </lineage>
</organism>
<protein>
    <recommendedName>
        <fullName evidence="5">DUF1311 domain-containing protein</fullName>
    </recommendedName>
</protein>